<gene>
    <name evidence="3" type="primary">ga00199</name>
    <name evidence="3" type="ORF">PR202_ga00199</name>
</gene>
<evidence type="ECO:0000256" key="1">
    <source>
        <dbReference type="ARBA" id="ARBA00022679"/>
    </source>
</evidence>
<sequence length="404" mass="43811">MAELLFLYDLLPGDDFPAAVRCVKESLAVALALYLPLAGRLAYVAETGDVVVDYCSDSDNVGVAFVEAEARGMDLRRLAGDEAHDVLAFHGLVPELDGRVLPAPALSVQATRLGGGGMALGVSVHHAAADGHALARFLDAWASASRDEFARERLSKQINKIPTKPQVNTRNYDFTHRFKLARRTFYLSADDIQCLKQRINELALAEAKTAGSDIVLPSYSNKPVSTFAALSALGWTAFVHSKGLAPGEDTHLVFLVDLRERLAPPVSDDYLGNCVRGCLASTNDAGELLGKAGFLHAARVIQAAVREMEAAPLAELETWLNRVRRLPITRLANVAASPRYRVYEEADFGFGMPARMEQVSMDRDGEMLVGGKGDGEVQLSVSLHPDCMDAFKAHIHMYSCSGTR</sequence>
<dbReference type="InterPro" id="IPR023213">
    <property type="entry name" value="CAT-like_dom_sf"/>
</dbReference>
<dbReference type="EMBL" id="BQKI01000001">
    <property type="protein sequence ID" value="GJM84519.1"/>
    <property type="molecule type" value="Genomic_DNA"/>
</dbReference>
<keyword evidence="4" id="KW-1185">Reference proteome</keyword>
<dbReference type="Gene3D" id="3.30.559.10">
    <property type="entry name" value="Chloramphenicol acetyltransferase-like domain"/>
    <property type="match status" value="2"/>
</dbReference>
<keyword evidence="2" id="KW-0012">Acyltransferase</keyword>
<organism evidence="3 4">
    <name type="scientific">Eleusine coracana subsp. coracana</name>
    <dbReference type="NCBI Taxonomy" id="191504"/>
    <lineage>
        <taxon>Eukaryota</taxon>
        <taxon>Viridiplantae</taxon>
        <taxon>Streptophyta</taxon>
        <taxon>Embryophyta</taxon>
        <taxon>Tracheophyta</taxon>
        <taxon>Spermatophyta</taxon>
        <taxon>Magnoliopsida</taxon>
        <taxon>Liliopsida</taxon>
        <taxon>Poales</taxon>
        <taxon>Poaceae</taxon>
        <taxon>PACMAD clade</taxon>
        <taxon>Chloridoideae</taxon>
        <taxon>Cynodonteae</taxon>
        <taxon>Eleusininae</taxon>
        <taxon>Eleusine</taxon>
    </lineage>
</organism>
<protein>
    <submittedName>
        <fullName evidence="3">Uncharacterized protein</fullName>
    </submittedName>
</protein>
<reference evidence="3" key="1">
    <citation type="journal article" date="2018" name="DNA Res.">
        <title>Multiple hybrid de novo genome assembly of finger millet, an orphan allotetraploid crop.</title>
        <authorList>
            <person name="Hatakeyama M."/>
            <person name="Aluri S."/>
            <person name="Balachadran M.T."/>
            <person name="Sivarajan S.R."/>
            <person name="Patrignani A."/>
            <person name="Gruter S."/>
            <person name="Poveda L."/>
            <person name="Shimizu-Inatsugi R."/>
            <person name="Baeten J."/>
            <person name="Francoijs K.J."/>
            <person name="Nataraja K.N."/>
            <person name="Reddy Y.A.N."/>
            <person name="Phadnis S."/>
            <person name="Ravikumar R.L."/>
            <person name="Schlapbach R."/>
            <person name="Sreeman S.M."/>
            <person name="Shimizu K.K."/>
        </authorList>
    </citation>
    <scope>NUCLEOTIDE SEQUENCE</scope>
</reference>
<dbReference type="SUPFAM" id="SSF52777">
    <property type="entry name" value="CoA-dependent acyltransferases"/>
    <property type="match status" value="1"/>
</dbReference>
<dbReference type="PANTHER" id="PTHR31625">
    <property type="match status" value="1"/>
</dbReference>
<dbReference type="Pfam" id="PF02458">
    <property type="entry name" value="Transferase"/>
    <property type="match status" value="1"/>
</dbReference>
<name>A0AAV5BGT8_ELECO</name>
<evidence type="ECO:0000256" key="2">
    <source>
        <dbReference type="ARBA" id="ARBA00023315"/>
    </source>
</evidence>
<dbReference type="Proteomes" id="UP001054889">
    <property type="component" value="Unassembled WGS sequence"/>
</dbReference>
<accession>A0AAV5BGT8</accession>
<evidence type="ECO:0000313" key="3">
    <source>
        <dbReference type="EMBL" id="GJM84519.1"/>
    </source>
</evidence>
<reference evidence="3" key="2">
    <citation type="submission" date="2021-12" db="EMBL/GenBank/DDBJ databases">
        <title>Resequencing data analysis of finger millet.</title>
        <authorList>
            <person name="Hatakeyama M."/>
            <person name="Aluri S."/>
            <person name="Balachadran M.T."/>
            <person name="Sivarajan S.R."/>
            <person name="Poveda L."/>
            <person name="Shimizu-Inatsugi R."/>
            <person name="Schlapbach R."/>
            <person name="Sreeman S.M."/>
            <person name="Shimizu K.K."/>
        </authorList>
    </citation>
    <scope>NUCLEOTIDE SEQUENCE</scope>
</reference>
<evidence type="ECO:0000313" key="4">
    <source>
        <dbReference type="Proteomes" id="UP001054889"/>
    </source>
</evidence>
<comment type="caution">
    <text evidence="3">The sequence shown here is derived from an EMBL/GenBank/DDBJ whole genome shotgun (WGS) entry which is preliminary data.</text>
</comment>
<dbReference type="GO" id="GO:0016747">
    <property type="term" value="F:acyltransferase activity, transferring groups other than amino-acyl groups"/>
    <property type="evidence" value="ECO:0007669"/>
    <property type="project" value="UniProtKB-ARBA"/>
</dbReference>
<dbReference type="InterPro" id="IPR051504">
    <property type="entry name" value="Plant_metabolite_acyltrans"/>
</dbReference>
<keyword evidence="1" id="KW-0808">Transferase</keyword>
<proteinExistence type="predicted"/>
<dbReference type="AlphaFoldDB" id="A0AAV5BGT8"/>